<dbReference type="GO" id="GO:0016740">
    <property type="term" value="F:transferase activity"/>
    <property type="evidence" value="ECO:0007669"/>
    <property type="project" value="UniProtKB-KW"/>
</dbReference>
<reference evidence="3" key="1">
    <citation type="journal article" date="2019" name="Int. J. Syst. Evol. Microbiol.">
        <title>The Global Catalogue of Microorganisms (GCM) 10K type strain sequencing project: providing services to taxonomists for standard genome sequencing and annotation.</title>
        <authorList>
            <consortium name="The Broad Institute Genomics Platform"/>
            <consortium name="The Broad Institute Genome Sequencing Center for Infectious Disease"/>
            <person name="Wu L."/>
            <person name="Ma J."/>
        </authorList>
    </citation>
    <scope>NUCLEOTIDE SEQUENCE [LARGE SCALE GENOMIC DNA]</scope>
    <source>
        <strain evidence="3">KACC 11299</strain>
    </source>
</reference>
<accession>A0ABW0TZY4</accession>
<gene>
    <name evidence="2" type="ORF">ACFPTP_09035</name>
</gene>
<evidence type="ECO:0000259" key="1">
    <source>
        <dbReference type="Pfam" id="PF12804"/>
    </source>
</evidence>
<dbReference type="PANTHER" id="PTHR43777:SF1">
    <property type="entry name" value="MOLYBDENUM COFACTOR CYTIDYLYLTRANSFERASE"/>
    <property type="match status" value="1"/>
</dbReference>
<protein>
    <submittedName>
        <fullName evidence="2">NTP transferase domain-containing protein</fullName>
    </submittedName>
</protein>
<sequence>MPIIGIYLAAGKSRRMGQNKLALPVGKMALGSLALDTAVQSKLDVICVVTNADDELSWMPDQLKSHEKCKIITCPDADEGQSASLRCGIEYAAESGASAIVVLLADQPFLTIRMIDEMVSRLKLHPDSKYIATSYNGTMKPPILFTRELFPTLLTIRGDQGARNLLRGVLSDEGKQLPCEDARLVFDVDNPDDYASLLSLLE</sequence>
<dbReference type="SUPFAM" id="SSF53448">
    <property type="entry name" value="Nucleotide-diphospho-sugar transferases"/>
    <property type="match status" value="1"/>
</dbReference>
<dbReference type="PANTHER" id="PTHR43777">
    <property type="entry name" value="MOLYBDENUM COFACTOR CYTIDYLYLTRANSFERASE"/>
    <property type="match status" value="1"/>
</dbReference>
<dbReference type="Pfam" id="PF12804">
    <property type="entry name" value="NTP_transf_3"/>
    <property type="match status" value="1"/>
</dbReference>
<feature type="domain" description="MobA-like NTP transferase" evidence="1">
    <location>
        <begin position="5"/>
        <end position="167"/>
    </location>
</feature>
<dbReference type="Proteomes" id="UP001596071">
    <property type="component" value="Unassembled WGS sequence"/>
</dbReference>
<dbReference type="RefSeq" id="WP_381443748.1">
    <property type="nucleotide sequence ID" value="NZ_JBHSNP010000011.1"/>
</dbReference>
<keyword evidence="3" id="KW-1185">Reference proteome</keyword>
<dbReference type="InterPro" id="IPR029044">
    <property type="entry name" value="Nucleotide-diphossugar_trans"/>
</dbReference>
<dbReference type="EMBL" id="JBHSNP010000011">
    <property type="protein sequence ID" value="MFC5603368.1"/>
    <property type="molecule type" value="Genomic_DNA"/>
</dbReference>
<proteinExistence type="predicted"/>
<dbReference type="InterPro" id="IPR025877">
    <property type="entry name" value="MobA-like_NTP_Trfase"/>
</dbReference>
<evidence type="ECO:0000313" key="2">
    <source>
        <dbReference type="EMBL" id="MFC5603368.1"/>
    </source>
</evidence>
<evidence type="ECO:0000313" key="3">
    <source>
        <dbReference type="Proteomes" id="UP001596071"/>
    </source>
</evidence>
<organism evidence="2 3">
    <name type="scientific">Sporosarcina koreensis</name>
    <dbReference type="NCBI Taxonomy" id="334735"/>
    <lineage>
        <taxon>Bacteria</taxon>
        <taxon>Bacillati</taxon>
        <taxon>Bacillota</taxon>
        <taxon>Bacilli</taxon>
        <taxon>Bacillales</taxon>
        <taxon>Caryophanaceae</taxon>
        <taxon>Sporosarcina</taxon>
    </lineage>
</organism>
<dbReference type="Gene3D" id="3.90.550.10">
    <property type="entry name" value="Spore Coat Polysaccharide Biosynthesis Protein SpsA, Chain A"/>
    <property type="match status" value="1"/>
</dbReference>
<name>A0ABW0TZY4_9BACL</name>
<comment type="caution">
    <text evidence="2">The sequence shown here is derived from an EMBL/GenBank/DDBJ whole genome shotgun (WGS) entry which is preliminary data.</text>
</comment>
<keyword evidence="2" id="KW-0808">Transferase</keyword>
<dbReference type="CDD" id="cd04182">
    <property type="entry name" value="GT_2_like_f"/>
    <property type="match status" value="1"/>
</dbReference>